<dbReference type="EMBL" id="CP054139">
    <property type="protein sequence ID" value="QKJ29734.1"/>
    <property type="molecule type" value="Genomic_DNA"/>
</dbReference>
<gene>
    <name evidence="2" type="ORF">HQ865_08170</name>
</gene>
<keyword evidence="3" id="KW-1185">Reference proteome</keyword>
<evidence type="ECO:0000313" key="2">
    <source>
        <dbReference type="EMBL" id="QKJ29734.1"/>
    </source>
</evidence>
<keyword evidence="1" id="KW-1133">Transmembrane helix</keyword>
<dbReference type="RefSeq" id="WP_173414426.1">
    <property type="nucleotide sequence ID" value="NZ_CP054139.1"/>
</dbReference>
<keyword evidence="1" id="KW-0812">Transmembrane</keyword>
<keyword evidence="1" id="KW-0472">Membrane</keyword>
<dbReference type="AlphaFoldDB" id="A0A7D4TNC4"/>
<organism evidence="2 3">
    <name type="scientific">Mucilaginibacter mali</name>
    <dbReference type="NCBI Taxonomy" id="2740462"/>
    <lineage>
        <taxon>Bacteria</taxon>
        <taxon>Pseudomonadati</taxon>
        <taxon>Bacteroidota</taxon>
        <taxon>Sphingobacteriia</taxon>
        <taxon>Sphingobacteriales</taxon>
        <taxon>Sphingobacteriaceae</taxon>
        <taxon>Mucilaginibacter</taxon>
    </lineage>
</organism>
<name>A0A7D4TNC4_9SPHI</name>
<sequence length="167" mass="19353">MNVQIQQYINSGILEAYVTGSVTADEEREVLRLKQTYPEVHEALYQLEVDMEMLAATMAIPPPPTVWGKIEAEIDDIILREKTSPKAFIEEEEPTRTSSRRGNTPPQYIDIEAESSHMRIHKNWKWVFAAVFILGKLFLAAAIYFYLENRQAQQQIQELKTEIKARR</sequence>
<evidence type="ECO:0008006" key="4">
    <source>
        <dbReference type="Google" id="ProtNLM"/>
    </source>
</evidence>
<evidence type="ECO:0000256" key="1">
    <source>
        <dbReference type="SAM" id="Phobius"/>
    </source>
</evidence>
<reference evidence="2 3" key="1">
    <citation type="submission" date="2020-05" db="EMBL/GenBank/DDBJ databases">
        <title>Mucilaginibacter mali sp. nov.</title>
        <authorList>
            <person name="Kim H.S."/>
            <person name="Lee K.C."/>
            <person name="Suh M.K."/>
            <person name="Kim J.-S."/>
            <person name="Han K.-I."/>
            <person name="Eom M.K."/>
            <person name="Shin Y.K."/>
            <person name="Lee J.-S."/>
        </authorList>
    </citation>
    <scope>NUCLEOTIDE SEQUENCE [LARGE SCALE GENOMIC DNA]</scope>
    <source>
        <strain evidence="2 3">G2-14</strain>
    </source>
</reference>
<proteinExistence type="predicted"/>
<accession>A0A7D4TNC4</accession>
<feature type="transmembrane region" description="Helical" evidence="1">
    <location>
        <begin position="126"/>
        <end position="147"/>
    </location>
</feature>
<evidence type="ECO:0000313" key="3">
    <source>
        <dbReference type="Proteomes" id="UP000505355"/>
    </source>
</evidence>
<dbReference type="Proteomes" id="UP000505355">
    <property type="component" value="Chromosome"/>
</dbReference>
<protein>
    <recommendedName>
        <fullName evidence="4">Anti-sigma factor</fullName>
    </recommendedName>
</protein>
<dbReference type="KEGG" id="mmab:HQ865_08170"/>